<accession>A0ABS1D6X1</accession>
<organism evidence="2 3">
    <name type="scientific">Paracraurococcus ruber</name>
    <dbReference type="NCBI Taxonomy" id="77675"/>
    <lineage>
        <taxon>Bacteria</taxon>
        <taxon>Pseudomonadati</taxon>
        <taxon>Pseudomonadota</taxon>
        <taxon>Alphaproteobacteria</taxon>
        <taxon>Acetobacterales</taxon>
        <taxon>Roseomonadaceae</taxon>
        <taxon>Paracraurococcus</taxon>
    </lineage>
</organism>
<evidence type="ECO:0000313" key="3">
    <source>
        <dbReference type="Proteomes" id="UP000697995"/>
    </source>
</evidence>
<sequence>MPLLDPRPLLPAGLVVDTIEAGTDRIIISAHPAVTMSACPTCGELSRRVHSRYQRHLLDLPSHGRAVVLHLQARRFRCITAECPRRTFAEPLPAEVGRRSGQRTARLDGLVQHLGIALGGRPGAGLAGRLMLLVSRDTLLRVVRRLAPGEAGPVQVIGIDEWAVRVVANPPPLEC</sequence>
<dbReference type="PANTHER" id="PTHR33498">
    <property type="entry name" value="TRANSPOSASE FOR INSERTION SEQUENCE ELEMENT IS1557"/>
    <property type="match status" value="1"/>
</dbReference>
<dbReference type="EMBL" id="NRSG01000491">
    <property type="protein sequence ID" value="MBK1662238.1"/>
    <property type="molecule type" value="Genomic_DNA"/>
</dbReference>
<reference evidence="2 3" key="1">
    <citation type="journal article" date="2020" name="Microorganisms">
        <title>Osmotic Adaptation and Compatible Solute Biosynthesis of Phototrophic Bacteria as Revealed from Genome Analyses.</title>
        <authorList>
            <person name="Imhoff J.F."/>
            <person name="Rahn T."/>
            <person name="Kunzel S."/>
            <person name="Keller A."/>
            <person name="Neulinger S.C."/>
        </authorList>
    </citation>
    <scope>NUCLEOTIDE SEQUENCE [LARGE SCALE GENOMIC DNA]</scope>
    <source>
        <strain evidence="2 3">DSM 15382</strain>
    </source>
</reference>
<dbReference type="Proteomes" id="UP000697995">
    <property type="component" value="Unassembled WGS sequence"/>
</dbReference>
<comment type="caution">
    <text evidence="2">The sequence shown here is derived from an EMBL/GenBank/DDBJ whole genome shotgun (WGS) entry which is preliminary data.</text>
</comment>
<dbReference type="InterPro" id="IPR029261">
    <property type="entry name" value="Transposase_Znf"/>
</dbReference>
<gene>
    <name evidence="2" type="ORF">CKO45_29055</name>
</gene>
<keyword evidence="3" id="KW-1185">Reference proteome</keyword>
<evidence type="ECO:0000313" key="2">
    <source>
        <dbReference type="EMBL" id="MBK1662238.1"/>
    </source>
</evidence>
<feature type="domain" description="Transposase IS204/IS1001/IS1096/IS1165 zinc-finger" evidence="1">
    <location>
        <begin position="38"/>
        <end position="78"/>
    </location>
</feature>
<protein>
    <recommendedName>
        <fullName evidence="1">Transposase IS204/IS1001/IS1096/IS1165 zinc-finger domain-containing protein</fullName>
    </recommendedName>
</protein>
<proteinExistence type="predicted"/>
<name>A0ABS1D6X1_9PROT</name>
<dbReference type="Pfam" id="PF14690">
    <property type="entry name" value="Zn_ribbon_ISL3"/>
    <property type="match status" value="1"/>
</dbReference>
<evidence type="ECO:0000259" key="1">
    <source>
        <dbReference type="Pfam" id="PF14690"/>
    </source>
</evidence>
<dbReference type="PANTHER" id="PTHR33498:SF1">
    <property type="entry name" value="TRANSPOSASE FOR INSERTION SEQUENCE ELEMENT IS1557"/>
    <property type="match status" value="1"/>
</dbReference>
<dbReference type="InterPro" id="IPR047951">
    <property type="entry name" value="Transpos_ISL3"/>
</dbReference>